<protein>
    <submittedName>
        <fullName evidence="6">Acetoacetate--CoA ligase</fullName>
        <ecNumber evidence="6">6.2.1.16</ecNumber>
    </submittedName>
</protein>
<name>A0ABS1RBH6_9SPHI</name>
<dbReference type="SUPFAM" id="SSF56801">
    <property type="entry name" value="Acetyl-CoA synthetase-like"/>
    <property type="match status" value="1"/>
</dbReference>
<evidence type="ECO:0000256" key="1">
    <source>
        <dbReference type="ARBA" id="ARBA00006432"/>
    </source>
</evidence>
<dbReference type="PANTHER" id="PTHR42921:SF1">
    <property type="entry name" value="ACETOACETYL-COA SYNTHETASE"/>
    <property type="match status" value="1"/>
</dbReference>
<dbReference type="EMBL" id="JAERTY010000016">
    <property type="protein sequence ID" value="MBL1411367.1"/>
    <property type="molecule type" value="Genomic_DNA"/>
</dbReference>
<dbReference type="RefSeq" id="WP_202105091.1">
    <property type="nucleotide sequence ID" value="NZ_JAERTY010000016.1"/>
</dbReference>
<comment type="caution">
    <text evidence="6">The sequence shown here is derived from an EMBL/GenBank/DDBJ whole genome shotgun (WGS) entry which is preliminary data.</text>
</comment>
<evidence type="ECO:0000256" key="2">
    <source>
        <dbReference type="ARBA" id="ARBA00022598"/>
    </source>
</evidence>
<evidence type="ECO:0000256" key="3">
    <source>
        <dbReference type="ARBA" id="ARBA00022741"/>
    </source>
</evidence>
<dbReference type="InterPro" id="IPR042099">
    <property type="entry name" value="ANL_N_sf"/>
</dbReference>
<evidence type="ECO:0000259" key="5">
    <source>
        <dbReference type="Pfam" id="PF00501"/>
    </source>
</evidence>
<keyword evidence="7" id="KW-1185">Reference proteome</keyword>
<dbReference type="Pfam" id="PF00501">
    <property type="entry name" value="AMP-binding"/>
    <property type="match status" value="1"/>
</dbReference>
<evidence type="ECO:0000256" key="4">
    <source>
        <dbReference type="ARBA" id="ARBA00022840"/>
    </source>
</evidence>
<accession>A0ABS1RBH6</accession>
<dbReference type="Proteomes" id="UP000625283">
    <property type="component" value="Unassembled WGS sequence"/>
</dbReference>
<keyword evidence="4" id="KW-0067">ATP-binding</keyword>
<dbReference type="Gene3D" id="3.30.300.30">
    <property type="match status" value="1"/>
</dbReference>
<organism evidence="6 7">
    <name type="scientific">Sphingobacterium faecale</name>
    <dbReference type="NCBI Taxonomy" id="2803775"/>
    <lineage>
        <taxon>Bacteria</taxon>
        <taxon>Pseudomonadati</taxon>
        <taxon>Bacteroidota</taxon>
        <taxon>Sphingobacteriia</taxon>
        <taxon>Sphingobacteriales</taxon>
        <taxon>Sphingobacteriaceae</taxon>
        <taxon>Sphingobacterium</taxon>
    </lineage>
</organism>
<dbReference type="Gene3D" id="3.40.50.12780">
    <property type="entry name" value="N-terminal domain of ligase-like"/>
    <property type="match status" value="1"/>
</dbReference>
<comment type="similarity">
    <text evidence="1">Belongs to the ATP-dependent AMP-binding enzyme family.</text>
</comment>
<dbReference type="InterPro" id="IPR020845">
    <property type="entry name" value="AMP-binding_CS"/>
</dbReference>
<gene>
    <name evidence="6" type="ORF">JKG61_21595</name>
</gene>
<sequence length="636" mass="71998">MSKALWTPSSDYISKSGLFHYQQFLESDKGRKFSSYHELHQWSIDNLAEFWSSLLSYFNISYSGTYKNRLSWDNSATDFIGTQWFDGIELSYAEHIFKQSTTERPALKFASESIGYEEVSWKELAEMVSRIQQFLVEKGVEKGDRVAAVLNNTIESIAIFLAVNSLGAIWSCCSPDFGDVSISERFTQIKPKVLFIETSYQYNERIFSKLETLERLKSDLTDLSAIVQVYEDDWKKIIFDYVPKQLTFVRVPFSHPIWILYSSGTTGKPKAITHSTGGNLMEHFKALVLHQNVQDGENFLWYTTTGWMMWNYALSSLLCGATLCLFDGIINHNKHLTFWTFLKRAQVDHLGAGAVYFTSLEGIEIADYAPKVIGSTGSPLPIATFEDLQRKFPDVHIVSLSGGTDVCSAFLSGSPTLPVYAGMLQCRALGADIVAFNDQGKAVYDEVGELVIRKPMPSMPLYFWNDTENKKYHESYFDHFPSVWSHGDWIKINDEGVIIYGRSDATLNRGGVRIGTAEIYNAVNSLSQIKDSLVVCIDYDNGSSSMLLFVQTEDKSDFNEDLKDTIKRTLRGQYSPRHVPDFIYPVSDIPYTLSGKKLELPIKKIFSGTEVAKVVSTDIMRNPKSLAEYVSIYNTI</sequence>
<dbReference type="PANTHER" id="PTHR42921">
    <property type="entry name" value="ACETOACETYL-COA SYNTHETASE"/>
    <property type="match status" value="1"/>
</dbReference>
<proteinExistence type="inferred from homology"/>
<dbReference type="InterPro" id="IPR000873">
    <property type="entry name" value="AMP-dep_synth/lig_dom"/>
</dbReference>
<evidence type="ECO:0000313" key="7">
    <source>
        <dbReference type="Proteomes" id="UP000625283"/>
    </source>
</evidence>
<keyword evidence="3" id="KW-0547">Nucleotide-binding</keyword>
<dbReference type="NCBIfam" id="TIGR01217">
    <property type="entry name" value="ac_ac_CoA_syn"/>
    <property type="match status" value="1"/>
</dbReference>
<reference evidence="6 7" key="1">
    <citation type="submission" date="2021-01" db="EMBL/GenBank/DDBJ databases">
        <title>C459-1 draft genome sequence.</title>
        <authorList>
            <person name="Zhang X.-F."/>
        </authorList>
    </citation>
    <scope>NUCLEOTIDE SEQUENCE [LARGE SCALE GENOMIC DNA]</scope>
    <source>
        <strain evidence="7">C459-1</strain>
    </source>
</reference>
<dbReference type="GO" id="GO:0030729">
    <property type="term" value="F:acetoacetate-CoA ligase activity"/>
    <property type="evidence" value="ECO:0007669"/>
    <property type="project" value="UniProtKB-EC"/>
</dbReference>
<evidence type="ECO:0000313" key="6">
    <source>
        <dbReference type="EMBL" id="MBL1411367.1"/>
    </source>
</evidence>
<dbReference type="PROSITE" id="PS00455">
    <property type="entry name" value="AMP_BINDING"/>
    <property type="match status" value="1"/>
</dbReference>
<dbReference type="InterPro" id="IPR045851">
    <property type="entry name" value="AMP-bd_C_sf"/>
</dbReference>
<dbReference type="InterPro" id="IPR005914">
    <property type="entry name" value="Acac_CoA_synth"/>
</dbReference>
<dbReference type="NCBIfam" id="NF002937">
    <property type="entry name" value="PRK03584.1"/>
    <property type="match status" value="1"/>
</dbReference>
<keyword evidence="2 6" id="KW-0436">Ligase</keyword>
<feature type="domain" description="AMP-dependent synthetase/ligase" evidence="5">
    <location>
        <begin position="101"/>
        <end position="456"/>
    </location>
</feature>
<dbReference type="EC" id="6.2.1.16" evidence="6"/>